<accession>A0A2Y9BNC9</accession>
<dbReference type="RefSeq" id="WP_109732776.1">
    <property type="nucleotide sequence ID" value="NZ_BAAACK010000005.1"/>
</dbReference>
<evidence type="ECO:0008006" key="3">
    <source>
        <dbReference type="Google" id="ProtNLM"/>
    </source>
</evidence>
<name>A0A2Y9BNC9_9FIRM</name>
<evidence type="ECO:0000313" key="2">
    <source>
        <dbReference type="Proteomes" id="UP000245845"/>
    </source>
</evidence>
<sequence>MTYIDFKIVQAAGERLSEQISILRELKEELTLAEYKIRDMAYMDETIYLLRKSRDELQEEMDTLRCMVQCLEGAGELFKKTEQGIADTYDLERIIYPKTVFGTSHISGLDGYENLLAFYI</sequence>
<protein>
    <recommendedName>
        <fullName evidence="3">FlgN protein</fullName>
    </recommendedName>
</protein>
<dbReference type="AlphaFoldDB" id="A0A2Y9BNC9"/>
<proteinExistence type="predicted"/>
<dbReference type="Proteomes" id="UP000245845">
    <property type="component" value="Unassembled WGS sequence"/>
</dbReference>
<evidence type="ECO:0000313" key="1">
    <source>
        <dbReference type="EMBL" id="PWJ23588.1"/>
    </source>
</evidence>
<comment type="caution">
    <text evidence="1">The sequence shown here is derived from an EMBL/GenBank/DDBJ whole genome shotgun (WGS) entry which is preliminary data.</text>
</comment>
<dbReference type="EMBL" id="QGDL01000013">
    <property type="protein sequence ID" value="PWJ23588.1"/>
    <property type="molecule type" value="Genomic_DNA"/>
</dbReference>
<reference evidence="1 2" key="1">
    <citation type="submission" date="2018-05" db="EMBL/GenBank/DDBJ databases">
        <title>The Hungate 1000. A catalogue of reference genomes from the rumen microbiome.</title>
        <authorList>
            <person name="Kelly W."/>
        </authorList>
    </citation>
    <scope>NUCLEOTIDE SEQUENCE [LARGE SCALE GENOMIC DNA]</scope>
    <source>
        <strain evidence="1 2">NLAE-zl-C242</strain>
    </source>
</reference>
<organism evidence="1 2">
    <name type="scientific">Faecalicatena orotica</name>
    <dbReference type="NCBI Taxonomy" id="1544"/>
    <lineage>
        <taxon>Bacteria</taxon>
        <taxon>Bacillati</taxon>
        <taxon>Bacillota</taxon>
        <taxon>Clostridia</taxon>
        <taxon>Lachnospirales</taxon>
        <taxon>Lachnospiraceae</taxon>
        <taxon>Faecalicatena</taxon>
    </lineage>
</organism>
<gene>
    <name evidence="1" type="ORF">A8806_11321</name>
</gene>
<keyword evidence="2" id="KW-1185">Reference proteome</keyword>